<organism evidence="2 3">
    <name type="scientific">Steinernema glaseri</name>
    <dbReference type="NCBI Taxonomy" id="37863"/>
    <lineage>
        <taxon>Eukaryota</taxon>
        <taxon>Metazoa</taxon>
        <taxon>Ecdysozoa</taxon>
        <taxon>Nematoda</taxon>
        <taxon>Chromadorea</taxon>
        <taxon>Rhabditida</taxon>
        <taxon>Tylenchina</taxon>
        <taxon>Panagrolaimomorpha</taxon>
        <taxon>Strongyloidoidea</taxon>
        <taxon>Steinernematidae</taxon>
        <taxon>Steinernema</taxon>
    </lineage>
</organism>
<sequence>MRSFGVIGSPRSFDDRPDRSALSTRSRAGVAPSQKHAVERRTRFRWAILSVRESAKCKVDRLPPSSGVLFSAHPCFATGRKGEEDVKYRLCSRFTLKDRSTKVCYGHCRVTNILILAVIDLSRIFLFLLGPVFVQNPALAVDSLGLQCAHE</sequence>
<evidence type="ECO:0000313" key="3">
    <source>
        <dbReference type="WBParaSite" id="L893_g9413.t1"/>
    </source>
</evidence>
<protein>
    <submittedName>
        <fullName evidence="3">Uncharacterized protein</fullName>
    </submittedName>
</protein>
<dbReference type="Proteomes" id="UP000095287">
    <property type="component" value="Unplaced"/>
</dbReference>
<proteinExistence type="predicted"/>
<evidence type="ECO:0000256" key="1">
    <source>
        <dbReference type="SAM" id="MobiDB-lite"/>
    </source>
</evidence>
<name>A0A1I8AV93_9BILA</name>
<accession>A0A1I8AV93</accession>
<evidence type="ECO:0000313" key="2">
    <source>
        <dbReference type="Proteomes" id="UP000095287"/>
    </source>
</evidence>
<reference evidence="3" key="1">
    <citation type="submission" date="2016-11" db="UniProtKB">
        <authorList>
            <consortium name="WormBaseParasite"/>
        </authorList>
    </citation>
    <scope>IDENTIFICATION</scope>
</reference>
<dbReference type="AlphaFoldDB" id="A0A1I8AV93"/>
<keyword evidence="2" id="KW-1185">Reference proteome</keyword>
<feature type="region of interest" description="Disordered" evidence="1">
    <location>
        <begin position="1"/>
        <end position="36"/>
    </location>
</feature>
<dbReference type="WBParaSite" id="L893_g9413.t1">
    <property type="protein sequence ID" value="L893_g9413.t1"/>
    <property type="gene ID" value="L893_g9413"/>
</dbReference>